<dbReference type="Proteomes" id="UP000824200">
    <property type="component" value="Unassembled WGS sequence"/>
</dbReference>
<evidence type="ECO:0000313" key="1">
    <source>
        <dbReference type="EMBL" id="HIR65702.1"/>
    </source>
</evidence>
<protein>
    <submittedName>
        <fullName evidence="1">Uncharacterized protein</fullName>
    </submittedName>
</protein>
<name>A0A9D1E405_9BACT</name>
<evidence type="ECO:0000313" key="2">
    <source>
        <dbReference type="Proteomes" id="UP000824200"/>
    </source>
</evidence>
<accession>A0A9D1E405</accession>
<comment type="caution">
    <text evidence="1">The sequence shown here is derived from an EMBL/GenBank/DDBJ whole genome shotgun (WGS) entry which is preliminary data.</text>
</comment>
<dbReference type="EMBL" id="DVHL01000018">
    <property type="protein sequence ID" value="HIR65702.1"/>
    <property type="molecule type" value="Genomic_DNA"/>
</dbReference>
<gene>
    <name evidence="1" type="ORF">IAC95_02280</name>
</gene>
<dbReference type="AlphaFoldDB" id="A0A9D1E405"/>
<reference evidence="1" key="2">
    <citation type="journal article" date="2021" name="PeerJ">
        <title>Extensive microbial diversity within the chicken gut microbiome revealed by metagenomics and culture.</title>
        <authorList>
            <person name="Gilroy R."/>
            <person name="Ravi A."/>
            <person name="Getino M."/>
            <person name="Pursley I."/>
            <person name="Horton D.L."/>
            <person name="Alikhan N.F."/>
            <person name="Baker D."/>
            <person name="Gharbi K."/>
            <person name="Hall N."/>
            <person name="Watson M."/>
            <person name="Adriaenssens E.M."/>
            <person name="Foster-Nyarko E."/>
            <person name="Jarju S."/>
            <person name="Secka A."/>
            <person name="Antonio M."/>
            <person name="Oren A."/>
            <person name="Chaudhuri R.R."/>
            <person name="La Ragione R."/>
            <person name="Hildebrand F."/>
            <person name="Pallen M.J."/>
        </authorList>
    </citation>
    <scope>NUCLEOTIDE SEQUENCE</scope>
    <source>
        <strain evidence="1">CHK121-14286</strain>
    </source>
</reference>
<sequence>MKKEVLLPYQHQTVALKNIFGEVNVGTVESVDDNCVVLSAKRGRKVVNTVIALEYVTSFAVSK</sequence>
<organism evidence="1 2">
    <name type="scientific">Candidatus Fimimonas gallinarum</name>
    <dbReference type="NCBI Taxonomy" id="2840821"/>
    <lineage>
        <taxon>Bacteria</taxon>
        <taxon>Pseudomonadati</taxon>
        <taxon>Myxococcota</taxon>
        <taxon>Myxococcia</taxon>
        <taxon>Myxococcales</taxon>
        <taxon>Cystobacterineae</taxon>
        <taxon>Myxococcaceae</taxon>
        <taxon>Myxococcaceae incertae sedis</taxon>
        <taxon>Candidatus Fimimonas</taxon>
    </lineage>
</organism>
<proteinExistence type="predicted"/>
<reference evidence="1" key="1">
    <citation type="submission" date="2020-10" db="EMBL/GenBank/DDBJ databases">
        <authorList>
            <person name="Gilroy R."/>
        </authorList>
    </citation>
    <scope>NUCLEOTIDE SEQUENCE</scope>
    <source>
        <strain evidence="1">CHK121-14286</strain>
    </source>
</reference>